<feature type="binding site" evidence="6">
    <location>
        <position position="259"/>
    </location>
    <ligand>
        <name>Zn(2+)</name>
        <dbReference type="ChEBI" id="CHEBI:29105"/>
    </ligand>
</feature>
<evidence type="ECO:0000256" key="2">
    <source>
        <dbReference type="ARBA" id="ARBA00007018"/>
    </source>
</evidence>
<evidence type="ECO:0000256" key="4">
    <source>
        <dbReference type="ARBA" id="ARBA00022989"/>
    </source>
</evidence>
<dbReference type="GO" id="GO:0033211">
    <property type="term" value="P:adiponectin-activated signaling pathway"/>
    <property type="evidence" value="ECO:0007669"/>
    <property type="project" value="TreeGrafter"/>
</dbReference>
<dbReference type="GO" id="GO:0038023">
    <property type="term" value="F:signaling receptor activity"/>
    <property type="evidence" value="ECO:0007669"/>
    <property type="project" value="TreeGrafter"/>
</dbReference>
<dbReference type="GO" id="GO:0005886">
    <property type="term" value="C:plasma membrane"/>
    <property type="evidence" value="ECO:0007669"/>
    <property type="project" value="TreeGrafter"/>
</dbReference>
<dbReference type="InterPro" id="IPR004254">
    <property type="entry name" value="AdipoR/HlyIII-related"/>
</dbReference>
<keyword evidence="5 7" id="KW-0472">Membrane</keyword>
<dbReference type="STRING" id="282301.A0A267ENS0"/>
<keyword evidence="4 7" id="KW-1133">Transmembrane helix</keyword>
<proteinExistence type="inferred from homology"/>
<keyword evidence="3 7" id="KW-0812">Transmembrane</keyword>
<dbReference type="EMBL" id="NIVC01001864">
    <property type="protein sequence ID" value="PAA63185.1"/>
    <property type="molecule type" value="Genomic_DNA"/>
</dbReference>
<dbReference type="AlphaFoldDB" id="A0A267ENS0"/>
<sequence>MHSQRDQLQKKKIAWQTRNQLKLPKWLQDNEYIIDWHRPQLQSVAACLMSVFRVHSETGNIWTHLIGFLVILWLAFRDLTDLEVHLREKLAFGVSYFSSAVCLSMSAAFHTFCCHSASVSSLMNKLDYAGIAVMITGSFVTWVYYDFYCRRSLQLLYICVVGLMGSFAIAMSLLEKFASPQFRTVRAAFFAAFGLFGVVPAMNSVWLHGWDLAFEKSVCWCAIMAACYLTGAGLYASRIPERLFPGKCDVVCQSHQLFHIFVLLGMASHFYGCWRLASYVIATEVNTGCARA</sequence>
<feature type="binding site" evidence="6">
    <location>
        <position position="255"/>
    </location>
    <ligand>
        <name>Zn(2+)</name>
        <dbReference type="ChEBI" id="CHEBI:29105"/>
    </ligand>
</feature>
<evidence type="ECO:0000313" key="8">
    <source>
        <dbReference type="EMBL" id="PAA63185.1"/>
    </source>
</evidence>
<keyword evidence="9" id="KW-1185">Reference proteome</keyword>
<evidence type="ECO:0000256" key="7">
    <source>
        <dbReference type="SAM" id="Phobius"/>
    </source>
</evidence>
<evidence type="ECO:0000256" key="3">
    <source>
        <dbReference type="ARBA" id="ARBA00022692"/>
    </source>
</evidence>
<organism evidence="8 9">
    <name type="scientific">Macrostomum lignano</name>
    <dbReference type="NCBI Taxonomy" id="282301"/>
    <lineage>
        <taxon>Eukaryota</taxon>
        <taxon>Metazoa</taxon>
        <taxon>Spiralia</taxon>
        <taxon>Lophotrochozoa</taxon>
        <taxon>Platyhelminthes</taxon>
        <taxon>Rhabditophora</taxon>
        <taxon>Macrostomorpha</taxon>
        <taxon>Macrostomida</taxon>
        <taxon>Macrostomidae</taxon>
        <taxon>Macrostomum</taxon>
    </lineage>
</organism>
<keyword evidence="6" id="KW-0479">Metal-binding</keyword>
<feature type="transmembrane region" description="Helical" evidence="7">
    <location>
        <begin position="213"/>
        <end position="236"/>
    </location>
</feature>
<dbReference type="PANTHER" id="PTHR20855:SF52">
    <property type="entry name" value="ADIPONECTIN RECEPTOR PROTEIN"/>
    <property type="match status" value="1"/>
</dbReference>
<feature type="transmembrane region" description="Helical" evidence="7">
    <location>
        <begin position="151"/>
        <end position="174"/>
    </location>
</feature>
<keyword evidence="6" id="KW-0862">Zinc</keyword>
<comment type="subcellular location">
    <subcellularLocation>
        <location evidence="1">Membrane</location>
        <topology evidence="1">Multi-pass membrane protein</topology>
    </subcellularLocation>
</comment>
<dbReference type="OrthoDB" id="5585746at2759"/>
<comment type="similarity">
    <text evidence="2">Belongs to the ADIPOR family.</text>
</comment>
<feature type="transmembrane region" description="Helical" evidence="7">
    <location>
        <begin position="59"/>
        <end position="76"/>
    </location>
</feature>
<gene>
    <name evidence="8" type="ORF">BOX15_Mlig012045g1</name>
</gene>
<evidence type="ECO:0000256" key="6">
    <source>
        <dbReference type="PIRSR" id="PIRSR604254-1"/>
    </source>
</evidence>
<dbReference type="PANTHER" id="PTHR20855">
    <property type="entry name" value="ADIPOR/PROGESTIN RECEPTOR-RELATED"/>
    <property type="match status" value="1"/>
</dbReference>
<evidence type="ECO:0000256" key="1">
    <source>
        <dbReference type="ARBA" id="ARBA00004141"/>
    </source>
</evidence>
<accession>A0A267ENS0</accession>
<feature type="binding site" evidence="6">
    <location>
        <position position="110"/>
    </location>
    <ligand>
        <name>Zn(2+)</name>
        <dbReference type="ChEBI" id="CHEBI:29105"/>
    </ligand>
</feature>
<name>A0A267ENS0_9PLAT</name>
<protein>
    <submittedName>
        <fullName evidence="8">Uncharacterized protein</fullName>
    </submittedName>
</protein>
<dbReference type="Proteomes" id="UP000215902">
    <property type="component" value="Unassembled WGS sequence"/>
</dbReference>
<dbReference type="Pfam" id="PF03006">
    <property type="entry name" value="HlyIII"/>
    <property type="match status" value="1"/>
</dbReference>
<feature type="transmembrane region" description="Helical" evidence="7">
    <location>
        <begin position="96"/>
        <end position="114"/>
    </location>
</feature>
<comment type="caution">
    <text evidence="8">The sequence shown here is derived from an EMBL/GenBank/DDBJ whole genome shotgun (WGS) entry which is preliminary data.</text>
</comment>
<feature type="transmembrane region" description="Helical" evidence="7">
    <location>
        <begin position="257"/>
        <end position="277"/>
    </location>
</feature>
<evidence type="ECO:0000313" key="9">
    <source>
        <dbReference type="Proteomes" id="UP000215902"/>
    </source>
</evidence>
<feature type="transmembrane region" description="Helical" evidence="7">
    <location>
        <begin position="126"/>
        <end position="145"/>
    </location>
</feature>
<feature type="transmembrane region" description="Helical" evidence="7">
    <location>
        <begin position="186"/>
        <end position="207"/>
    </location>
</feature>
<evidence type="ECO:0000256" key="5">
    <source>
        <dbReference type="ARBA" id="ARBA00023136"/>
    </source>
</evidence>
<reference evidence="8 9" key="1">
    <citation type="submission" date="2017-06" db="EMBL/GenBank/DDBJ databases">
        <title>A platform for efficient transgenesis in Macrostomum lignano, a flatworm model organism for stem cell research.</title>
        <authorList>
            <person name="Berezikov E."/>
        </authorList>
    </citation>
    <scope>NUCLEOTIDE SEQUENCE [LARGE SCALE GENOMIC DNA]</scope>
    <source>
        <strain evidence="8">DV1</strain>
        <tissue evidence="8">Whole organism</tissue>
    </source>
</reference>
<dbReference type="GO" id="GO:0046872">
    <property type="term" value="F:metal ion binding"/>
    <property type="evidence" value="ECO:0007669"/>
    <property type="project" value="UniProtKB-KW"/>
</dbReference>